<gene>
    <name evidence="1" type="ORF">PPL_12030</name>
</gene>
<dbReference type="AlphaFoldDB" id="D3BV58"/>
<proteinExistence type="predicted"/>
<sequence>MLCQSTLSKQLYLFKQSNLKNIKLFYLLQLFFFYQMEDRYLRAKVNFIYQISSGGIQSHFQLEFEGTHIENINVYEKEDIANNNIERDENKEWSRVCKNTTYTRTGVTKVFHLGARDTPSPFEGQLAFSYITIKSQDETMPRILQNEIEYPASPKDFNTKSSIDIPKLSKDPFHFPDSYYIETPNLNLIRLVIRKVVLLFPNMINISSVTYIFQQLSKGGINSHFEFSIDDKSTKIKVHQDQDSSIENIENDIDSLVVLILKYDTIVPNEILKRKYKDFSYCMTGSSQPYSFNNIIPPFTGKTKINRFKKLRCDENTREFLEVEYSPNIEITTLKKKEKEFEPAINNLNDSTFISIPNFNLIRVAIRKFYIRKPIKPKSYRDMNNFNIENHKVPELEFHQYKRKKELVLKDFVKLLTKGFGFI</sequence>
<comment type="caution">
    <text evidence="1">The sequence shown here is derived from an EMBL/GenBank/DDBJ whole genome shotgun (WGS) entry which is preliminary data.</text>
</comment>
<dbReference type="RefSeq" id="XP_020427130.1">
    <property type="nucleotide sequence ID" value="XM_020582776.1"/>
</dbReference>
<organism evidence="1 2">
    <name type="scientific">Heterostelium pallidum (strain ATCC 26659 / Pp 5 / PN500)</name>
    <name type="common">Cellular slime mold</name>
    <name type="synonym">Polysphondylium pallidum</name>
    <dbReference type="NCBI Taxonomy" id="670386"/>
    <lineage>
        <taxon>Eukaryota</taxon>
        <taxon>Amoebozoa</taxon>
        <taxon>Evosea</taxon>
        <taxon>Eumycetozoa</taxon>
        <taxon>Dictyostelia</taxon>
        <taxon>Acytosteliales</taxon>
        <taxon>Acytosteliaceae</taxon>
        <taxon>Heterostelium</taxon>
    </lineage>
</organism>
<dbReference type="Proteomes" id="UP000001396">
    <property type="component" value="Unassembled WGS sequence"/>
</dbReference>
<dbReference type="EMBL" id="ADBJ01000060">
    <property type="protein sequence ID" value="EFA74996.1"/>
    <property type="molecule type" value="Genomic_DNA"/>
</dbReference>
<evidence type="ECO:0000313" key="1">
    <source>
        <dbReference type="EMBL" id="EFA74996.1"/>
    </source>
</evidence>
<keyword evidence="2" id="KW-1185">Reference proteome</keyword>
<accession>D3BV58</accession>
<dbReference type="InParanoid" id="D3BV58"/>
<protein>
    <submittedName>
        <fullName evidence="1">Uncharacterized protein</fullName>
    </submittedName>
</protein>
<name>D3BV58_HETP5</name>
<evidence type="ECO:0000313" key="2">
    <source>
        <dbReference type="Proteomes" id="UP000001396"/>
    </source>
</evidence>
<reference evidence="1 2" key="1">
    <citation type="journal article" date="2011" name="Genome Res.">
        <title>Phylogeny-wide analysis of social amoeba genomes highlights ancient origins for complex intercellular communication.</title>
        <authorList>
            <person name="Heidel A.J."/>
            <person name="Lawal H.M."/>
            <person name="Felder M."/>
            <person name="Schilde C."/>
            <person name="Helps N.R."/>
            <person name="Tunggal B."/>
            <person name="Rivero F."/>
            <person name="John U."/>
            <person name="Schleicher M."/>
            <person name="Eichinger L."/>
            <person name="Platzer M."/>
            <person name="Noegel A.A."/>
            <person name="Schaap P."/>
            <person name="Gloeckner G."/>
        </authorList>
    </citation>
    <scope>NUCLEOTIDE SEQUENCE [LARGE SCALE GENOMIC DNA]</scope>
    <source>
        <strain evidence="2">ATCC 26659 / Pp 5 / PN500</strain>
    </source>
</reference>
<dbReference type="GeneID" id="31367498"/>